<dbReference type="NCBIfam" id="TIGR00254">
    <property type="entry name" value="GGDEF"/>
    <property type="match status" value="1"/>
</dbReference>
<dbReference type="GO" id="GO:0071111">
    <property type="term" value="F:cyclic-guanylate-specific phosphodiesterase activity"/>
    <property type="evidence" value="ECO:0007669"/>
    <property type="project" value="InterPro"/>
</dbReference>
<dbReference type="PROSITE" id="PS50887">
    <property type="entry name" value="GGDEF"/>
    <property type="match status" value="1"/>
</dbReference>
<keyword evidence="1" id="KW-0812">Transmembrane</keyword>
<dbReference type="PROSITE" id="PS50883">
    <property type="entry name" value="EAL"/>
    <property type="match status" value="1"/>
</dbReference>
<sequence>MKLSVRSALKIALIYVLIGVLWILFSDRGLAILVPDPERQATWQLLKGWLYVGATALFLFLLVQRSFKQASSLTRLNHLSQLPTRHAFDEEATEYLQQTEGSVRCVGLLLIDLDNFQAVNDVSGYCGGDRLIGEAAQLLKANLPDKSGLYHFGGDKFVVLASLEDPDRAEMLARRLGQLVADELEAPGSEHHRLSASIGVAVSPDDSDNLDELLRFADAALLRAKREKGGVCRFYHDLYKRQLWLQQLAQELDVSVSADLDQFQVMFQPQYDLRSHAITGVEALVRWHHPARGLVPPDDFIPVAENNGTILLITEQVISRSIALLDSHDLLGVHGVGRLSINISEKLVGSELSCARLEEMLKPYSAHMPWLTFEITETAAMENVDACLQMMQRLCALGARFSIDDFGTGFSSLLKLKQLPIHELKIDRSFIDELPGNKDDLAIVRTTILMARELGVQVVAEGIETAEQEQALLAQSCPQGQGYYFARPMQVDALKLFFHTQRHSI</sequence>
<dbReference type="InterPro" id="IPR035919">
    <property type="entry name" value="EAL_sf"/>
</dbReference>
<evidence type="ECO:0000313" key="4">
    <source>
        <dbReference type="EMBL" id="TCK05883.1"/>
    </source>
</evidence>
<evidence type="ECO:0000313" key="5">
    <source>
        <dbReference type="Proteomes" id="UP000294546"/>
    </source>
</evidence>
<keyword evidence="1" id="KW-0472">Membrane</keyword>
<dbReference type="PANTHER" id="PTHR33121">
    <property type="entry name" value="CYCLIC DI-GMP PHOSPHODIESTERASE PDEF"/>
    <property type="match status" value="1"/>
</dbReference>
<dbReference type="CDD" id="cd01948">
    <property type="entry name" value="EAL"/>
    <property type="match status" value="1"/>
</dbReference>
<name>A0A4R1GG31_9GAMM</name>
<dbReference type="PANTHER" id="PTHR33121:SF70">
    <property type="entry name" value="SIGNALING PROTEIN YKOW"/>
    <property type="match status" value="1"/>
</dbReference>
<dbReference type="InterPro" id="IPR043128">
    <property type="entry name" value="Rev_trsase/Diguanyl_cyclase"/>
</dbReference>
<dbReference type="Pfam" id="PF00990">
    <property type="entry name" value="GGDEF"/>
    <property type="match status" value="1"/>
</dbReference>
<evidence type="ECO:0000259" key="3">
    <source>
        <dbReference type="PROSITE" id="PS50887"/>
    </source>
</evidence>
<reference evidence="4 5" key="1">
    <citation type="submission" date="2019-03" db="EMBL/GenBank/DDBJ databases">
        <title>Genomic Encyclopedia of Archaeal and Bacterial Type Strains, Phase II (KMG-II): from individual species to whole genera.</title>
        <authorList>
            <person name="Goeker M."/>
        </authorList>
    </citation>
    <scope>NUCLEOTIDE SEQUENCE [LARGE SCALE GENOMIC DNA]</scope>
    <source>
        <strain evidence="4 5">DSM 27697</strain>
    </source>
</reference>
<protein>
    <submittedName>
        <fullName evidence="4">Diguanylate cyclase (GGDEF)-like protein</fullName>
    </submittedName>
</protein>
<dbReference type="SMART" id="SM00052">
    <property type="entry name" value="EAL"/>
    <property type="match status" value="1"/>
</dbReference>
<dbReference type="SUPFAM" id="SSF141868">
    <property type="entry name" value="EAL domain-like"/>
    <property type="match status" value="1"/>
</dbReference>
<dbReference type="Gene3D" id="3.30.70.270">
    <property type="match status" value="1"/>
</dbReference>
<dbReference type="Pfam" id="PF00563">
    <property type="entry name" value="EAL"/>
    <property type="match status" value="1"/>
</dbReference>
<feature type="domain" description="GGDEF" evidence="3">
    <location>
        <begin position="104"/>
        <end position="237"/>
    </location>
</feature>
<comment type="caution">
    <text evidence="4">The sequence shown here is derived from an EMBL/GenBank/DDBJ whole genome shotgun (WGS) entry which is preliminary data.</text>
</comment>
<gene>
    <name evidence="4" type="ORF">CLV83_2824</name>
</gene>
<dbReference type="Gene3D" id="3.20.20.450">
    <property type="entry name" value="EAL domain"/>
    <property type="match status" value="1"/>
</dbReference>
<dbReference type="EMBL" id="SMFU01000009">
    <property type="protein sequence ID" value="TCK05883.1"/>
    <property type="molecule type" value="Genomic_DNA"/>
</dbReference>
<dbReference type="AlphaFoldDB" id="A0A4R1GG31"/>
<evidence type="ECO:0000256" key="1">
    <source>
        <dbReference type="SAM" id="Phobius"/>
    </source>
</evidence>
<feature type="transmembrane region" description="Helical" evidence="1">
    <location>
        <begin position="45"/>
        <end position="63"/>
    </location>
</feature>
<keyword evidence="1" id="KW-1133">Transmembrane helix</keyword>
<organism evidence="4 5">
    <name type="scientific">Marinobacterium mangrovicola</name>
    <dbReference type="NCBI Taxonomy" id="1476959"/>
    <lineage>
        <taxon>Bacteria</taxon>
        <taxon>Pseudomonadati</taxon>
        <taxon>Pseudomonadota</taxon>
        <taxon>Gammaproteobacteria</taxon>
        <taxon>Oceanospirillales</taxon>
        <taxon>Oceanospirillaceae</taxon>
        <taxon>Marinobacterium</taxon>
    </lineage>
</organism>
<feature type="domain" description="EAL" evidence="2">
    <location>
        <begin position="245"/>
        <end position="502"/>
    </location>
</feature>
<keyword evidence="5" id="KW-1185">Reference proteome</keyword>
<dbReference type="Proteomes" id="UP000294546">
    <property type="component" value="Unassembled WGS sequence"/>
</dbReference>
<dbReference type="OrthoDB" id="8416215at2"/>
<dbReference type="InterPro" id="IPR029787">
    <property type="entry name" value="Nucleotide_cyclase"/>
</dbReference>
<accession>A0A4R1GG31</accession>
<dbReference type="SUPFAM" id="SSF55073">
    <property type="entry name" value="Nucleotide cyclase"/>
    <property type="match status" value="1"/>
</dbReference>
<dbReference type="InterPro" id="IPR050706">
    <property type="entry name" value="Cyclic-di-GMP_PDE-like"/>
</dbReference>
<dbReference type="SMART" id="SM00267">
    <property type="entry name" value="GGDEF"/>
    <property type="match status" value="1"/>
</dbReference>
<dbReference type="CDD" id="cd01949">
    <property type="entry name" value="GGDEF"/>
    <property type="match status" value="1"/>
</dbReference>
<dbReference type="InterPro" id="IPR000160">
    <property type="entry name" value="GGDEF_dom"/>
</dbReference>
<proteinExistence type="predicted"/>
<feature type="transmembrane region" description="Helical" evidence="1">
    <location>
        <begin position="7"/>
        <end position="25"/>
    </location>
</feature>
<dbReference type="RefSeq" id="WP_132293478.1">
    <property type="nucleotide sequence ID" value="NZ_SMFU01000009.1"/>
</dbReference>
<dbReference type="InterPro" id="IPR001633">
    <property type="entry name" value="EAL_dom"/>
</dbReference>
<evidence type="ECO:0000259" key="2">
    <source>
        <dbReference type="PROSITE" id="PS50883"/>
    </source>
</evidence>